<name>A0A1F6NUQ7_9BACT</name>
<evidence type="ECO:0000313" key="8">
    <source>
        <dbReference type="EMBL" id="OGH87659.1"/>
    </source>
</evidence>
<dbReference type="GO" id="GO:0003677">
    <property type="term" value="F:DNA binding"/>
    <property type="evidence" value="ECO:0007669"/>
    <property type="project" value="UniProtKB-UniRule"/>
</dbReference>
<dbReference type="InterPro" id="IPR050090">
    <property type="entry name" value="Tyrosine_recombinase_XerCD"/>
</dbReference>
<dbReference type="InterPro" id="IPR011010">
    <property type="entry name" value="DNA_brk_join_enz"/>
</dbReference>
<dbReference type="GO" id="GO:0015074">
    <property type="term" value="P:DNA integration"/>
    <property type="evidence" value="ECO:0007669"/>
    <property type="project" value="UniProtKB-KW"/>
</dbReference>
<reference evidence="8 9" key="1">
    <citation type="journal article" date="2016" name="Nat. Commun.">
        <title>Thousands of microbial genomes shed light on interconnected biogeochemical processes in an aquifer system.</title>
        <authorList>
            <person name="Anantharaman K."/>
            <person name="Brown C.T."/>
            <person name="Hug L.A."/>
            <person name="Sharon I."/>
            <person name="Castelle C.J."/>
            <person name="Probst A.J."/>
            <person name="Thomas B.C."/>
            <person name="Singh A."/>
            <person name="Wilkins M.J."/>
            <person name="Karaoz U."/>
            <person name="Brodie E.L."/>
            <person name="Williams K.H."/>
            <person name="Hubbard S.S."/>
            <person name="Banfield J.F."/>
        </authorList>
    </citation>
    <scope>NUCLEOTIDE SEQUENCE [LARGE SCALE GENOMIC DNA]</scope>
</reference>
<dbReference type="PANTHER" id="PTHR30349:SF64">
    <property type="entry name" value="PROPHAGE INTEGRASE INTD-RELATED"/>
    <property type="match status" value="1"/>
</dbReference>
<dbReference type="InterPro" id="IPR010998">
    <property type="entry name" value="Integrase_recombinase_N"/>
</dbReference>
<keyword evidence="4" id="KW-0233">DNA recombination</keyword>
<dbReference type="Gene3D" id="1.10.150.130">
    <property type="match status" value="1"/>
</dbReference>
<sequence length="269" mass="30742">MELLRQEMKLRNFSPKTIKSYLNYTIRFINWSNRPIREVTGNDIRMFLEFLVDGQSSASTVNTAYSALQFYFGNVLGRNFFINIPRAKKSRYLPVILSKSEVARLLAALTNPKHHCIVSLLYGAGLRVSEVVRIKMLDIDFDRMLLRIFQGKGKKDRLTLLPKSLHEILRKQNKVKKPTDYLFTHEHGMGRLTERTVQKVVASAAMRAGITKSVHPHILRHSFATHLLESGTDIRYIQELLGHANLQTTQIYTHVASNNLGAIVSPLDL</sequence>
<dbReference type="EMBL" id="MFQZ01000010">
    <property type="protein sequence ID" value="OGH87659.1"/>
    <property type="molecule type" value="Genomic_DNA"/>
</dbReference>
<comment type="caution">
    <text evidence="8">The sequence shown here is derived from an EMBL/GenBank/DDBJ whole genome shotgun (WGS) entry which is preliminary data.</text>
</comment>
<dbReference type="InterPro" id="IPR013762">
    <property type="entry name" value="Integrase-like_cat_sf"/>
</dbReference>
<dbReference type="PROSITE" id="PS51900">
    <property type="entry name" value="CB"/>
    <property type="match status" value="1"/>
</dbReference>
<comment type="similarity">
    <text evidence="1">Belongs to the 'phage' integrase family.</text>
</comment>
<dbReference type="Proteomes" id="UP000177907">
    <property type="component" value="Unassembled WGS sequence"/>
</dbReference>
<evidence type="ECO:0000259" key="7">
    <source>
        <dbReference type="PROSITE" id="PS51900"/>
    </source>
</evidence>
<dbReference type="Pfam" id="PF00589">
    <property type="entry name" value="Phage_integrase"/>
    <property type="match status" value="1"/>
</dbReference>
<evidence type="ECO:0000313" key="9">
    <source>
        <dbReference type="Proteomes" id="UP000177907"/>
    </source>
</evidence>
<keyword evidence="3 5" id="KW-0238">DNA-binding</keyword>
<dbReference type="InterPro" id="IPR004107">
    <property type="entry name" value="Integrase_SAM-like_N"/>
</dbReference>
<gene>
    <name evidence="8" type="ORF">A3J93_02765</name>
</gene>
<organism evidence="8 9">
    <name type="scientific">Candidatus Magasanikbacteria bacterium RIFOXYC2_FULL_42_28</name>
    <dbReference type="NCBI Taxonomy" id="1798704"/>
    <lineage>
        <taxon>Bacteria</taxon>
        <taxon>Candidatus Magasanikiibacteriota</taxon>
    </lineage>
</organism>
<evidence type="ECO:0000256" key="5">
    <source>
        <dbReference type="PROSITE-ProRule" id="PRU01248"/>
    </source>
</evidence>
<dbReference type="GO" id="GO:0006310">
    <property type="term" value="P:DNA recombination"/>
    <property type="evidence" value="ECO:0007669"/>
    <property type="project" value="UniProtKB-KW"/>
</dbReference>
<feature type="domain" description="Core-binding (CB)" evidence="7">
    <location>
        <begin position="1"/>
        <end position="76"/>
    </location>
</feature>
<dbReference type="PANTHER" id="PTHR30349">
    <property type="entry name" value="PHAGE INTEGRASE-RELATED"/>
    <property type="match status" value="1"/>
</dbReference>
<dbReference type="PROSITE" id="PS51898">
    <property type="entry name" value="TYR_RECOMBINASE"/>
    <property type="match status" value="1"/>
</dbReference>
<dbReference type="InterPro" id="IPR044068">
    <property type="entry name" value="CB"/>
</dbReference>
<feature type="domain" description="Tyr recombinase" evidence="6">
    <location>
        <begin position="92"/>
        <end position="265"/>
    </location>
</feature>
<evidence type="ECO:0000259" key="6">
    <source>
        <dbReference type="PROSITE" id="PS51898"/>
    </source>
</evidence>
<dbReference type="NCBIfam" id="NF040815">
    <property type="entry name" value="recomb_XerA_Arch"/>
    <property type="match status" value="1"/>
</dbReference>
<evidence type="ECO:0000256" key="3">
    <source>
        <dbReference type="ARBA" id="ARBA00023125"/>
    </source>
</evidence>
<dbReference type="AlphaFoldDB" id="A0A1F6NUQ7"/>
<dbReference type="Gene3D" id="1.10.443.10">
    <property type="entry name" value="Intergrase catalytic core"/>
    <property type="match status" value="1"/>
</dbReference>
<accession>A0A1F6NUQ7</accession>
<dbReference type="Pfam" id="PF13495">
    <property type="entry name" value="Phage_int_SAM_4"/>
    <property type="match status" value="1"/>
</dbReference>
<dbReference type="InterPro" id="IPR002104">
    <property type="entry name" value="Integrase_catalytic"/>
</dbReference>
<dbReference type="SUPFAM" id="SSF56349">
    <property type="entry name" value="DNA breaking-rejoining enzymes"/>
    <property type="match status" value="1"/>
</dbReference>
<evidence type="ECO:0008006" key="10">
    <source>
        <dbReference type="Google" id="ProtNLM"/>
    </source>
</evidence>
<evidence type="ECO:0000256" key="4">
    <source>
        <dbReference type="ARBA" id="ARBA00023172"/>
    </source>
</evidence>
<keyword evidence="2" id="KW-0229">DNA integration</keyword>
<proteinExistence type="inferred from homology"/>
<protein>
    <recommendedName>
        <fullName evidence="10">Integrase</fullName>
    </recommendedName>
</protein>
<evidence type="ECO:0000256" key="1">
    <source>
        <dbReference type="ARBA" id="ARBA00008857"/>
    </source>
</evidence>
<evidence type="ECO:0000256" key="2">
    <source>
        <dbReference type="ARBA" id="ARBA00022908"/>
    </source>
</evidence>
<dbReference type="STRING" id="1798704.A3J93_02765"/>